<feature type="region of interest" description="Disordered" evidence="2">
    <location>
        <begin position="144"/>
        <end position="169"/>
    </location>
</feature>
<dbReference type="GO" id="GO:0051131">
    <property type="term" value="P:chaperone-mediated protein complex assembly"/>
    <property type="evidence" value="ECO:0007669"/>
    <property type="project" value="TreeGrafter"/>
</dbReference>
<dbReference type="CDD" id="cd06465">
    <property type="entry name" value="p23_hB-ind1_like"/>
    <property type="match status" value="1"/>
</dbReference>
<dbReference type="InterPro" id="IPR008978">
    <property type="entry name" value="HSP20-like_chaperone"/>
</dbReference>
<dbReference type="Gene3D" id="2.60.40.790">
    <property type="match status" value="1"/>
</dbReference>
<accession>F0W6C8</accession>
<dbReference type="Pfam" id="PF04969">
    <property type="entry name" value="CS"/>
    <property type="match status" value="1"/>
</dbReference>
<dbReference type="GO" id="GO:0006457">
    <property type="term" value="P:protein folding"/>
    <property type="evidence" value="ECO:0007669"/>
    <property type="project" value="TreeGrafter"/>
</dbReference>
<feature type="domain" description="CS" evidence="3">
    <location>
        <begin position="5"/>
        <end position="95"/>
    </location>
</feature>
<sequence>MTSSSLCAPVKWAQRTDSLYVTIDLCDVKDEKVSLNDKSLLFEGTSNDQKYCVKLDFFKEVNAEAKESIWVKTDRNLQFHILKKNTEEEFWPRLLEDKHLEKTNVKIDWSRYVDEDDNKGEEKFDMNALGGGDGFDFNQMMAAQNGNMMEDDESDSDDENMPELETKSE</sequence>
<dbReference type="GO" id="GO:0051087">
    <property type="term" value="F:protein-folding chaperone binding"/>
    <property type="evidence" value="ECO:0007669"/>
    <property type="project" value="TreeGrafter"/>
</dbReference>
<dbReference type="InterPro" id="IPR045250">
    <property type="entry name" value="p23-like"/>
</dbReference>
<dbReference type="GO" id="GO:0005829">
    <property type="term" value="C:cytosol"/>
    <property type="evidence" value="ECO:0007669"/>
    <property type="project" value="TreeGrafter"/>
</dbReference>
<gene>
    <name evidence="4" type="primary">AlNc14C24G2428</name>
    <name evidence="4" type="ORF">ALNC14_028150</name>
</gene>
<dbReference type="HOGENOM" id="CLU_078883_0_1_1"/>
<evidence type="ECO:0000256" key="1">
    <source>
        <dbReference type="ARBA" id="ARBA00025733"/>
    </source>
</evidence>
<dbReference type="InterPro" id="IPR007052">
    <property type="entry name" value="CS_dom"/>
</dbReference>
<dbReference type="PROSITE" id="PS51203">
    <property type="entry name" value="CS"/>
    <property type="match status" value="1"/>
</dbReference>
<dbReference type="SUPFAM" id="SSF49764">
    <property type="entry name" value="HSP20-like chaperones"/>
    <property type="match status" value="1"/>
</dbReference>
<dbReference type="PANTHER" id="PTHR22932">
    <property type="entry name" value="TELOMERASE-BINDING PROTEIN P23 HSP90 CO-CHAPERONE"/>
    <property type="match status" value="1"/>
</dbReference>
<reference evidence="4" key="1">
    <citation type="journal article" date="2011" name="PLoS Biol.">
        <title>Gene gain and loss during evolution of obligate parasitism in the white rust pathogen of Arabidopsis thaliana.</title>
        <authorList>
            <person name="Kemen E."/>
            <person name="Gardiner A."/>
            <person name="Schultz-Larsen T."/>
            <person name="Kemen A.C."/>
            <person name="Balmuth A.L."/>
            <person name="Robert-Seilaniantz A."/>
            <person name="Bailey K."/>
            <person name="Holub E."/>
            <person name="Studholme D.J."/>
            <person name="Maclean D."/>
            <person name="Jones J.D."/>
        </authorList>
    </citation>
    <scope>NUCLEOTIDE SEQUENCE</scope>
</reference>
<evidence type="ECO:0000313" key="4">
    <source>
        <dbReference type="EMBL" id="CCA16672.1"/>
    </source>
</evidence>
<dbReference type="AlphaFoldDB" id="F0W6C8"/>
<dbReference type="PANTHER" id="PTHR22932:SF1">
    <property type="entry name" value="CO-CHAPERONE PROTEIN DAF-41"/>
    <property type="match status" value="1"/>
</dbReference>
<organism evidence="4">
    <name type="scientific">Albugo laibachii Nc14</name>
    <dbReference type="NCBI Taxonomy" id="890382"/>
    <lineage>
        <taxon>Eukaryota</taxon>
        <taxon>Sar</taxon>
        <taxon>Stramenopiles</taxon>
        <taxon>Oomycota</taxon>
        <taxon>Peronosporomycetes</taxon>
        <taxon>Albuginales</taxon>
        <taxon>Albuginaceae</taxon>
        <taxon>Albugo</taxon>
    </lineage>
</organism>
<reference evidence="4" key="2">
    <citation type="submission" date="2011-02" db="EMBL/GenBank/DDBJ databases">
        <authorList>
            <person name="MacLean D."/>
        </authorList>
    </citation>
    <scope>NUCLEOTIDE SEQUENCE</scope>
</reference>
<dbReference type="GO" id="GO:0005634">
    <property type="term" value="C:nucleus"/>
    <property type="evidence" value="ECO:0007669"/>
    <property type="project" value="TreeGrafter"/>
</dbReference>
<comment type="similarity">
    <text evidence="1">Belongs to the p23/wos2 family.</text>
</comment>
<dbReference type="GO" id="GO:0051879">
    <property type="term" value="F:Hsp90 protein binding"/>
    <property type="evidence" value="ECO:0007669"/>
    <property type="project" value="InterPro"/>
</dbReference>
<dbReference type="FunFam" id="2.60.40.790:FF:000039">
    <property type="entry name" value="CS domain containing protein"/>
    <property type="match status" value="1"/>
</dbReference>
<name>F0W6C8_9STRA</name>
<dbReference type="EMBL" id="FR824069">
    <property type="protein sequence ID" value="CCA16672.1"/>
    <property type="molecule type" value="Genomic_DNA"/>
</dbReference>
<proteinExistence type="inferred from homology"/>
<evidence type="ECO:0000259" key="3">
    <source>
        <dbReference type="PROSITE" id="PS51203"/>
    </source>
</evidence>
<feature type="compositionally biased region" description="Acidic residues" evidence="2">
    <location>
        <begin position="149"/>
        <end position="162"/>
    </location>
</feature>
<evidence type="ECO:0000256" key="2">
    <source>
        <dbReference type="SAM" id="MobiDB-lite"/>
    </source>
</evidence>
<protein>
    <submittedName>
        <fullName evidence="4">Uncharacterized protein AlNc14C24G2428</fullName>
    </submittedName>
</protein>